<feature type="transmembrane region" description="Helical" evidence="1">
    <location>
        <begin position="200"/>
        <end position="219"/>
    </location>
</feature>
<name>A0A3P3XN04_9SPIR</name>
<reference evidence="2" key="1">
    <citation type="submission" date="2017-02" db="EMBL/GenBank/DDBJ databases">
        <authorList>
            <person name="Regsiter A."/>
            <person name="William W."/>
        </authorList>
    </citation>
    <scope>NUCLEOTIDE SEQUENCE</scope>
    <source>
        <strain evidence="2">BdmA 4</strain>
    </source>
</reference>
<feature type="transmembrane region" description="Helical" evidence="1">
    <location>
        <begin position="29"/>
        <end position="49"/>
    </location>
</feature>
<protein>
    <recommendedName>
        <fullName evidence="3">ABC transporter permease</fullName>
    </recommendedName>
</protein>
<keyword evidence="1" id="KW-1133">Transmembrane helix</keyword>
<evidence type="ECO:0008006" key="3">
    <source>
        <dbReference type="Google" id="ProtNLM"/>
    </source>
</evidence>
<evidence type="ECO:0000256" key="1">
    <source>
        <dbReference type="SAM" id="Phobius"/>
    </source>
</evidence>
<keyword evidence="1" id="KW-0472">Membrane</keyword>
<organism evidence="2">
    <name type="scientific">uncultured spirochete</name>
    <dbReference type="NCBI Taxonomy" id="156406"/>
    <lineage>
        <taxon>Bacteria</taxon>
        <taxon>Pseudomonadati</taxon>
        <taxon>Spirochaetota</taxon>
        <taxon>Spirochaetia</taxon>
        <taxon>Spirochaetales</taxon>
        <taxon>environmental samples</taxon>
    </lineage>
</organism>
<feature type="transmembrane region" description="Helical" evidence="1">
    <location>
        <begin position="231"/>
        <end position="251"/>
    </location>
</feature>
<feature type="transmembrane region" description="Helical" evidence="1">
    <location>
        <begin position="147"/>
        <end position="165"/>
    </location>
</feature>
<feature type="transmembrane region" description="Helical" evidence="1">
    <location>
        <begin position="172"/>
        <end position="194"/>
    </location>
</feature>
<accession>A0A3P3XN04</accession>
<sequence length="264" mass="27668">MQAVSPWWRIAAVYGRDLGEIRKSPASKAILIVFAALSVAVAIGAKLLLDQVLAAGAGADASVADEIVRKVVGAFLLENSFYGITMLPFSLLVWVFAGAIVMREKLTGNLETLLATPLSLPEIWLGKTLALSAAATAIGWLSGILEVIAAHCIVAATLSRFVFLLSTPAIVAALLLNPLFFSGMCALILIIALAKDAEASLLPSFLIGMGAMIGLPVAIGTGAIKIGSWIFCLYQTGASMVLWGAVLAILFTTKKEEVVLSARK</sequence>
<feature type="transmembrane region" description="Helical" evidence="1">
    <location>
        <begin position="81"/>
        <end position="102"/>
    </location>
</feature>
<gene>
    <name evidence="2" type="ORF">SPIRO4BDMA_30026</name>
</gene>
<evidence type="ECO:0000313" key="2">
    <source>
        <dbReference type="EMBL" id="SLM17389.1"/>
    </source>
</evidence>
<dbReference type="AlphaFoldDB" id="A0A3P3XN04"/>
<keyword evidence="1" id="KW-0812">Transmembrane</keyword>
<dbReference type="EMBL" id="FWDO01000003">
    <property type="protein sequence ID" value="SLM17389.1"/>
    <property type="molecule type" value="Genomic_DNA"/>
</dbReference>
<proteinExistence type="predicted"/>